<dbReference type="Gene3D" id="1.20.1250.20">
    <property type="entry name" value="MFS general substrate transporter like domains"/>
    <property type="match status" value="1"/>
</dbReference>
<dbReference type="InterPro" id="IPR011701">
    <property type="entry name" value="MFS"/>
</dbReference>
<dbReference type="PANTHER" id="PTHR23501:SF193">
    <property type="entry name" value="MULTIDRUG TRANSPORTER, PUTATIVE (AFU_ORTHOLOGUE AFUA_8G00940)-RELATED"/>
    <property type="match status" value="1"/>
</dbReference>
<accession>A0AAJ0CLA8</accession>
<dbReference type="PROSITE" id="PS50850">
    <property type="entry name" value="MFS"/>
    <property type="match status" value="1"/>
</dbReference>
<dbReference type="SUPFAM" id="SSF103473">
    <property type="entry name" value="MFS general substrate transporter"/>
    <property type="match status" value="1"/>
</dbReference>
<feature type="transmembrane region" description="Helical" evidence="7">
    <location>
        <begin position="364"/>
        <end position="384"/>
    </location>
</feature>
<comment type="subcellular location">
    <subcellularLocation>
        <location evidence="1">Membrane</location>
        <topology evidence="1">Multi-pass membrane protein</topology>
    </subcellularLocation>
</comment>
<dbReference type="GO" id="GO:0022857">
    <property type="term" value="F:transmembrane transporter activity"/>
    <property type="evidence" value="ECO:0007669"/>
    <property type="project" value="InterPro"/>
</dbReference>
<keyword evidence="5 7" id="KW-0472">Membrane</keyword>
<evidence type="ECO:0000256" key="1">
    <source>
        <dbReference type="ARBA" id="ARBA00004141"/>
    </source>
</evidence>
<organism evidence="9 10">
    <name type="scientific">Conoideocrella luteorostrata</name>
    <dbReference type="NCBI Taxonomy" id="1105319"/>
    <lineage>
        <taxon>Eukaryota</taxon>
        <taxon>Fungi</taxon>
        <taxon>Dikarya</taxon>
        <taxon>Ascomycota</taxon>
        <taxon>Pezizomycotina</taxon>
        <taxon>Sordariomycetes</taxon>
        <taxon>Hypocreomycetidae</taxon>
        <taxon>Hypocreales</taxon>
        <taxon>Clavicipitaceae</taxon>
        <taxon>Conoideocrella</taxon>
    </lineage>
</organism>
<evidence type="ECO:0000256" key="4">
    <source>
        <dbReference type="ARBA" id="ARBA00022989"/>
    </source>
</evidence>
<evidence type="ECO:0000256" key="3">
    <source>
        <dbReference type="ARBA" id="ARBA00022692"/>
    </source>
</evidence>
<keyword evidence="4 7" id="KW-1133">Transmembrane helix</keyword>
<evidence type="ECO:0000259" key="8">
    <source>
        <dbReference type="PROSITE" id="PS50850"/>
    </source>
</evidence>
<proteinExistence type="inferred from homology"/>
<keyword evidence="3 7" id="KW-0812">Transmembrane</keyword>
<sequence length="386" mass="41777">MATRGDAALQSVVDSTATSQHDHELSSAEEQTPVPGSISKEASKEASVDAPVEYVTGIKLGLIIGSIALACSLQLLDTMIVSTAIPRITDRFNSLPDVGWYASAYQFGSAAPQPLTGKVYMYFNTKWSFLFFFGVFELGSLLCGVAVSSNMLIVGRAVAGFGAAGIINGALTIIACCAPVEKRPSLIGLVMGLNQLGLIAGPLIGGVLTSYTTWRWCFYINLPLGAFTAGILLLLRIPEPWPKPKLMVILPKLHHHLDLIGFVLFAPALLQLLLALQYGDNEYSWDSSRVIGLFCGSTANFAVWFFWNRYKGDDALIPLSMVKNKAVWSSALFQSFMFSAIYVATFFLPIYFQAISNKSPILSGVYLLPSILLQLLAASISGPLRK</sequence>
<feature type="domain" description="Major facilitator superfamily (MFS) profile" evidence="8">
    <location>
        <begin position="63"/>
        <end position="386"/>
    </location>
</feature>
<gene>
    <name evidence="9" type="ORF">QQS21_007174</name>
</gene>
<dbReference type="InterPro" id="IPR020846">
    <property type="entry name" value="MFS_dom"/>
</dbReference>
<dbReference type="EMBL" id="JASWJB010000143">
    <property type="protein sequence ID" value="KAK2595089.1"/>
    <property type="molecule type" value="Genomic_DNA"/>
</dbReference>
<dbReference type="AlphaFoldDB" id="A0AAJ0CLA8"/>
<feature type="transmembrane region" description="Helical" evidence="7">
    <location>
        <begin position="186"/>
        <end position="207"/>
    </location>
</feature>
<protein>
    <recommendedName>
        <fullName evidence="8">Major facilitator superfamily (MFS) profile domain-containing protein</fullName>
    </recommendedName>
</protein>
<name>A0AAJ0CLA8_9HYPO</name>
<evidence type="ECO:0000313" key="10">
    <source>
        <dbReference type="Proteomes" id="UP001251528"/>
    </source>
</evidence>
<evidence type="ECO:0000256" key="7">
    <source>
        <dbReference type="SAM" id="Phobius"/>
    </source>
</evidence>
<comment type="similarity">
    <text evidence="2">Belongs to the major facilitator superfamily. TCR/Tet family.</text>
</comment>
<feature type="transmembrane region" description="Helical" evidence="7">
    <location>
        <begin position="327"/>
        <end position="352"/>
    </location>
</feature>
<evidence type="ECO:0000256" key="2">
    <source>
        <dbReference type="ARBA" id="ARBA00007520"/>
    </source>
</evidence>
<evidence type="ECO:0000256" key="6">
    <source>
        <dbReference type="SAM" id="MobiDB-lite"/>
    </source>
</evidence>
<dbReference type="InterPro" id="IPR036259">
    <property type="entry name" value="MFS_trans_sf"/>
</dbReference>
<dbReference type="GO" id="GO:0005886">
    <property type="term" value="C:plasma membrane"/>
    <property type="evidence" value="ECO:0007669"/>
    <property type="project" value="TreeGrafter"/>
</dbReference>
<dbReference type="Proteomes" id="UP001251528">
    <property type="component" value="Unassembled WGS sequence"/>
</dbReference>
<feature type="transmembrane region" description="Helical" evidence="7">
    <location>
        <begin position="153"/>
        <end position="174"/>
    </location>
</feature>
<evidence type="ECO:0000313" key="9">
    <source>
        <dbReference type="EMBL" id="KAK2595089.1"/>
    </source>
</evidence>
<reference evidence="9" key="1">
    <citation type="submission" date="2023-06" db="EMBL/GenBank/DDBJ databases">
        <title>Conoideocrella luteorostrata (Hypocreales: Clavicipitaceae), a potential biocontrol fungus for elongate hemlock scale in United States Christmas tree production areas.</title>
        <authorList>
            <person name="Barrett H."/>
            <person name="Lovett B."/>
            <person name="Macias A.M."/>
            <person name="Stajich J.E."/>
            <person name="Kasson M.T."/>
        </authorList>
    </citation>
    <scope>NUCLEOTIDE SEQUENCE</scope>
    <source>
        <strain evidence="9">ARSEF 14590</strain>
    </source>
</reference>
<dbReference type="PANTHER" id="PTHR23501">
    <property type="entry name" value="MAJOR FACILITATOR SUPERFAMILY"/>
    <property type="match status" value="1"/>
</dbReference>
<feature type="transmembrane region" description="Helical" evidence="7">
    <location>
        <begin position="256"/>
        <end position="278"/>
    </location>
</feature>
<feature type="transmembrane region" description="Helical" evidence="7">
    <location>
        <begin position="213"/>
        <end position="235"/>
    </location>
</feature>
<feature type="transmembrane region" description="Helical" evidence="7">
    <location>
        <begin position="290"/>
        <end position="307"/>
    </location>
</feature>
<evidence type="ECO:0000256" key="5">
    <source>
        <dbReference type="ARBA" id="ARBA00023136"/>
    </source>
</evidence>
<keyword evidence="10" id="KW-1185">Reference proteome</keyword>
<dbReference type="Pfam" id="PF07690">
    <property type="entry name" value="MFS_1"/>
    <property type="match status" value="1"/>
</dbReference>
<feature type="transmembrane region" description="Helical" evidence="7">
    <location>
        <begin position="127"/>
        <end position="147"/>
    </location>
</feature>
<feature type="region of interest" description="Disordered" evidence="6">
    <location>
        <begin position="1"/>
        <end position="42"/>
    </location>
</feature>
<comment type="caution">
    <text evidence="9">The sequence shown here is derived from an EMBL/GenBank/DDBJ whole genome shotgun (WGS) entry which is preliminary data.</text>
</comment>